<feature type="domain" description="HTH crp-type" evidence="6">
    <location>
        <begin position="185"/>
        <end position="253"/>
    </location>
</feature>
<dbReference type="InterPro" id="IPR018490">
    <property type="entry name" value="cNMP-bd_dom_sf"/>
</dbReference>
<evidence type="ECO:0000259" key="6">
    <source>
        <dbReference type="PROSITE" id="PS51063"/>
    </source>
</evidence>
<dbReference type="AlphaFoldDB" id="A0A1M5BMQ1"/>
<dbReference type="EMBL" id="FQUV01000006">
    <property type="protein sequence ID" value="SHF43781.1"/>
    <property type="molecule type" value="Genomic_DNA"/>
</dbReference>
<dbReference type="PROSITE" id="PS50042">
    <property type="entry name" value="CNMP_BINDING_3"/>
    <property type="match status" value="1"/>
</dbReference>
<feature type="region of interest" description="Disordered" evidence="4">
    <location>
        <begin position="32"/>
        <end position="56"/>
    </location>
</feature>
<dbReference type="GO" id="GO:0003677">
    <property type="term" value="F:DNA binding"/>
    <property type="evidence" value="ECO:0007669"/>
    <property type="project" value="UniProtKB-KW"/>
</dbReference>
<proteinExistence type="predicted"/>
<organism evidence="7 8">
    <name type="scientific">Litoreibacter ascidiaceicola</name>
    <dbReference type="NCBI Taxonomy" id="1486859"/>
    <lineage>
        <taxon>Bacteria</taxon>
        <taxon>Pseudomonadati</taxon>
        <taxon>Pseudomonadota</taxon>
        <taxon>Alphaproteobacteria</taxon>
        <taxon>Rhodobacterales</taxon>
        <taxon>Roseobacteraceae</taxon>
        <taxon>Litoreibacter</taxon>
    </lineage>
</organism>
<dbReference type="SUPFAM" id="SSF46785">
    <property type="entry name" value="Winged helix' DNA-binding domain"/>
    <property type="match status" value="1"/>
</dbReference>
<dbReference type="PRINTS" id="PR00034">
    <property type="entry name" value="HTHCRP"/>
</dbReference>
<dbReference type="PANTHER" id="PTHR24567">
    <property type="entry name" value="CRP FAMILY TRANSCRIPTIONAL REGULATORY PROTEIN"/>
    <property type="match status" value="1"/>
</dbReference>
<dbReference type="InterPro" id="IPR050397">
    <property type="entry name" value="Env_Response_Regulators"/>
</dbReference>
<keyword evidence="8" id="KW-1185">Reference proteome</keyword>
<protein>
    <submittedName>
        <fullName evidence="7">Transcriptional regulator, Crp/Fnr family</fullName>
    </submittedName>
</protein>
<evidence type="ECO:0000259" key="5">
    <source>
        <dbReference type="PROSITE" id="PS50042"/>
    </source>
</evidence>
<keyword evidence="3" id="KW-0804">Transcription</keyword>
<dbReference type="STRING" id="1486859.SAMN05444273_10652"/>
<dbReference type="Pfam" id="PF00027">
    <property type="entry name" value="cNMP_binding"/>
    <property type="match status" value="1"/>
</dbReference>
<evidence type="ECO:0000256" key="1">
    <source>
        <dbReference type="ARBA" id="ARBA00023015"/>
    </source>
</evidence>
<reference evidence="8" key="1">
    <citation type="submission" date="2016-11" db="EMBL/GenBank/DDBJ databases">
        <authorList>
            <person name="Varghese N."/>
            <person name="Submissions S."/>
        </authorList>
    </citation>
    <scope>NUCLEOTIDE SEQUENCE [LARGE SCALE GENOMIC DNA]</scope>
    <source>
        <strain evidence="8">DSM 100566</strain>
    </source>
</reference>
<evidence type="ECO:0000313" key="7">
    <source>
        <dbReference type="EMBL" id="SHF43781.1"/>
    </source>
</evidence>
<accession>A0A1M5BMQ1</accession>
<name>A0A1M5BMQ1_9RHOB</name>
<dbReference type="Gene3D" id="1.10.10.10">
    <property type="entry name" value="Winged helix-like DNA-binding domain superfamily/Winged helix DNA-binding domain"/>
    <property type="match status" value="1"/>
</dbReference>
<dbReference type="GO" id="GO:0005829">
    <property type="term" value="C:cytosol"/>
    <property type="evidence" value="ECO:0007669"/>
    <property type="project" value="TreeGrafter"/>
</dbReference>
<dbReference type="InterPro" id="IPR014710">
    <property type="entry name" value="RmlC-like_jellyroll"/>
</dbReference>
<dbReference type="InterPro" id="IPR036388">
    <property type="entry name" value="WH-like_DNA-bd_sf"/>
</dbReference>
<feature type="compositionally biased region" description="Basic and acidic residues" evidence="4">
    <location>
        <begin position="32"/>
        <end position="44"/>
    </location>
</feature>
<dbReference type="CDD" id="cd00038">
    <property type="entry name" value="CAP_ED"/>
    <property type="match status" value="1"/>
</dbReference>
<evidence type="ECO:0000256" key="2">
    <source>
        <dbReference type="ARBA" id="ARBA00023125"/>
    </source>
</evidence>
<keyword evidence="2" id="KW-0238">DNA-binding</keyword>
<dbReference type="Gene3D" id="2.60.120.10">
    <property type="entry name" value="Jelly Rolls"/>
    <property type="match status" value="1"/>
</dbReference>
<dbReference type="CDD" id="cd00092">
    <property type="entry name" value="HTH_CRP"/>
    <property type="match status" value="1"/>
</dbReference>
<gene>
    <name evidence="7" type="ORF">SAMN05444273_10652</name>
</gene>
<dbReference type="PROSITE" id="PS51063">
    <property type="entry name" value="HTH_CRP_2"/>
    <property type="match status" value="1"/>
</dbReference>
<dbReference type="RefSeq" id="WP_217653859.1">
    <property type="nucleotide sequence ID" value="NZ_FQUV01000006.1"/>
</dbReference>
<dbReference type="PANTHER" id="PTHR24567:SF28">
    <property type="entry name" value="LISTERIOLYSIN REGULATORY PROTEIN"/>
    <property type="match status" value="1"/>
</dbReference>
<evidence type="ECO:0000256" key="3">
    <source>
        <dbReference type="ARBA" id="ARBA00023163"/>
    </source>
</evidence>
<dbReference type="Proteomes" id="UP000184144">
    <property type="component" value="Unassembled WGS sequence"/>
</dbReference>
<keyword evidence="1" id="KW-0805">Transcription regulation</keyword>
<dbReference type="SMART" id="SM00100">
    <property type="entry name" value="cNMP"/>
    <property type="match status" value="1"/>
</dbReference>
<dbReference type="SMART" id="SM00419">
    <property type="entry name" value="HTH_CRP"/>
    <property type="match status" value="1"/>
</dbReference>
<evidence type="ECO:0000313" key="8">
    <source>
        <dbReference type="Proteomes" id="UP000184144"/>
    </source>
</evidence>
<dbReference type="InterPro" id="IPR000595">
    <property type="entry name" value="cNMP-bd_dom"/>
</dbReference>
<dbReference type="InterPro" id="IPR012318">
    <property type="entry name" value="HTH_CRP"/>
</dbReference>
<dbReference type="InterPro" id="IPR036390">
    <property type="entry name" value="WH_DNA-bd_sf"/>
</dbReference>
<dbReference type="GO" id="GO:0003700">
    <property type="term" value="F:DNA-binding transcription factor activity"/>
    <property type="evidence" value="ECO:0007669"/>
    <property type="project" value="TreeGrafter"/>
</dbReference>
<feature type="domain" description="Cyclic nucleotide-binding" evidence="5">
    <location>
        <begin position="72"/>
        <end position="123"/>
    </location>
</feature>
<sequence>MTNLSVPFASPARESRIVPTGRLPMIRTKKSDNRSIGPVRHDAVRSAPSVETREDRNKHKHLNALFDQSSFEQHFQPESTILLHGDPADTLYQVTSGTVRCCTIDADGLRQIFTFARKGDLIGISDMDTWHFTAEAVDHVVVRSVSRPILEQALAVQISLREEVRELMCELLVRRERQLLSMISKKAPERLLGFLQDFSANRSNSGFVALPMSRRDIGDHLGMTVETASRSFSDLKNRGIIEMNTPEKFRLVG</sequence>
<evidence type="ECO:0000256" key="4">
    <source>
        <dbReference type="SAM" id="MobiDB-lite"/>
    </source>
</evidence>
<dbReference type="Pfam" id="PF13545">
    <property type="entry name" value="HTH_Crp_2"/>
    <property type="match status" value="1"/>
</dbReference>
<dbReference type="SUPFAM" id="SSF51206">
    <property type="entry name" value="cAMP-binding domain-like"/>
    <property type="match status" value="1"/>
</dbReference>